<name>A0ABP7K027_9RHOB</name>
<reference evidence="2" key="1">
    <citation type="journal article" date="2019" name="Int. J. Syst. Evol. Microbiol.">
        <title>The Global Catalogue of Microorganisms (GCM) 10K type strain sequencing project: providing services to taxonomists for standard genome sequencing and annotation.</title>
        <authorList>
            <consortium name="The Broad Institute Genomics Platform"/>
            <consortium name="The Broad Institute Genome Sequencing Center for Infectious Disease"/>
            <person name="Wu L."/>
            <person name="Ma J."/>
        </authorList>
    </citation>
    <scope>NUCLEOTIDE SEQUENCE [LARGE SCALE GENOMIC DNA]</scope>
    <source>
        <strain evidence="2">JCM 17190</strain>
    </source>
</reference>
<sequence length="67" mass="7864">MFRVSIKLYGSRFRRAKADRISKAMPRNERQGAIPVHKREDLRRVYQDAFRDVLDTKQCLSKGGSPR</sequence>
<keyword evidence="2" id="KW-1185">Reference proteome</keyword>
<dbReference type="EMBL" id="BAABDF010000003">
    <property type="protein sequence ID" value="GAA3860027.1"/>
    <property type="molecule type" value="Genomic_DNA"/>
</dbReference>
<evidence type="ECO:0000313" key="2">
    <source>
        <dbReference type="Proteomes" id="UP001399917"/>
    </source>
</evidence>
<accession>A0ABP7K027</accession>
<gene>
    <name evidence="1" type="ORF">GCM10022404_08550</name>
</gene>
<evidence type="ECO:0000313" key="1">
    <source>
        <dbReference type="EMBL" id="GAA3860027.1"/>
    </source>
</evidence>
<proteinExistence type="predicted"/>
<protein>
    <submittedName>
        <fullName evidence="1">Uncharacterized protein</fullName>
    </submittedName>
</protein>
<organism evidence="1 2">
    <name type="scientific">Celeribacter arenosi</name>
    <dbReference type="NCBI Taxonomy" id="792649"/>
    <lineage>
        <taxon>Bacteria</taxon>
        <taxon>Pseudomonadati</taxon>
        <taxon>Pseudomonadota</taxon>
        <taxon>Alphaproteobacteria</taxon>
        <taxon>Rhodobacterales</taxon>
        <taxon>Roseobacteraceae</taxon>
        <taxon>Celeribacter</taxon>
    </lineage>
</organism>
<comment type="caution">
    <text evidence="1">The sequence shown here is derived from an EMBL/GenBank/DDBJ whole genome shotgun (WGS) entry which is preliminary data.</text>
</comment>
<dbReference type="Proteomes" id="UP001399917">
    <property type="component" value="Unassembled WGS sequence"/>
</dbReference>